<feature type="transmembrane region" description="Helical" evidence="1">
    <location>
        <begin position="9"/>
        <end position="31"/>
    </location>
</feature>
<dbReference type="Gramene" id="Psat03G0385900-T1">
    <property type="protein sequence ID" value="KAI5429025.1"/>
    <property type="gene ID" value="KIW84_033859"/>
</dbReference>
<dbReference type="InterPro" id="IPR055301">
    <property type="entry name" value="Lea14-like_2"/>
</dbReference>
<dbReference type="EMBL" id="JAMSHJ010000003">
    <property type="protein sequence ID" value="KAI5429025.1"/>
    <property type="molecule type" value="Genomic_DNA"/>
</dbReference>
<keyword evidence="1" id="KW-0812">Transmembrane</keyword>
<gene>
    <name evidence="3" type="ORF">KIW84_033859</name>
</gene>
<dbReference type="Gramene" id="PSAT_LOCUS12405_t1">
    <property type="protein sequence ID" value="CAL5192523.1"/>
    <property type="gene ID" value="PSAT_LOCUS12405"/>
</dbReference>
<dbReference type="AlphaFoldDB" id="A0A9D4Y174"/>
<keyword evidence="1" id="KW-1133">Transmembrane helix</keyword>
<protein>
    <recommendedName>
        <fullName evidence="2">Late embryogenesis abundant protein LEA-2 subgroup domain-containing protein</fullName>
    </recommendedName>
</protein>
<proteinExistence type="predicted"/>
<evidence type="ECO:0000313" key="4">
    <source>
        <dbReference type="Proteomes" id="UP001058974"/>
    </source>
</evidence>
<reference evidence="3 4" key="1">
    <citation type="journal article" date="2022" name="Nat. Genet.">
        <title>Improved pea reference genome and pan-genome highlight genomic features and evolutionary characteristics.</title>
        <authorList>
            <person name="Yang T."/>
            <person name="Liu R."/>
            <person name="Luo Y."/>
            <person name="Hu S."/>
            <person name="Wang D."/>
            <person name="Wang C."/>
            <person name="Pandey M.K."/>
            <person name="Ge S."/>
            <person name="Xu Q."/>
            <person name="Li N."/>
            <person name="Li G."/>
            <person name="Huang Y."/>
            <person name="Saxena R.K."/>
            <person name="Ji Y."/>
            <person name="Li M."/>
            <person name="Yan X."/>
            <person name="He Y."/>
            <person name="Liu Y."/>
            <person name="Wang X."/>
            <person name="Xiang C."/>
            <person name="Varshney R.K."/>
            <person name="Ding H."/>
            <person name="Gao S."/>
            <person name="Zong X."/>
        </authorList>
    </citation>
    <scope>NUCLEOTIDE SEQUENCE [LARGE SCALE GENOMIC DNA]</scope>
    <source>
        <strain evidence="3 4">cv. Zhongwan 6</strain>
    </source>
</reference>
<dbReference type="PANTHER" id="PTHR31852">
    <property type="entry name" value="LATE EMBRYOGENESIS ABUNDANT (LEA) HYDROXYPROLINE-RICH GLYCOPROTEIN FAMILY"/>
    <property type="match status" value="1"/>
</dbReference>
<name>A0A9D4Y174_PEA</name>
<accession>A0A9D4Y174</accession>
<dbReference type="InterPro" id="IPR004864">
    <property type="entry name" value="LEA_2"/>
</dbReference>
<keyword evidence="1" id="KW-0472">Membrane</keyword>
<dbReference type="Pfam" id="PF03168">
    <property type="entry name" value="LEA_2"/>
    <property type="match status" value="1"/>
</dbReference>
<evidence type="ECO:0000256" key="1">
    <source>
        <dbReference type="SAM" id="Phobius"/>
    </source>
</evidence>
<dbReference type="Proteomes" id="UP001058974">
    <property type="component" value="Chromosome 3"/>
</dbReference>
<dbReference type="Gramene" id="Psat0s2966g0080.1">
    <property type="protein sequence ID" value="Psat0s2966g0080.1.cds1"/>
    <property type="gene ID" value="Psat0s2966g0080"/>
</dbReference>
<evidence type="ECO:0000313" key="3">
    <source>
        <dbReference type="EMBL" id="KAI5429025.1"/>
    </source>
</evidence>
<evidence type="ECO:0000259" key="2">
    <source>
        <dbReference type="Pfam" id="PF03168"/>
    </source>
</evidence>
<comment type="caution">
    <text evidence="3">The sequence shown here is derived from an EMBL/GenBank/DDBJ whole genome shotgun (WGS) entry which is preliminary data.</text>
</comment>
<feature type="domain" description="Late embryogenesis abundant protein LEA-2 subgroup" evidence="2">
    <location>
        <begin position="69"/>
        <end position="163"/>
    </location>
</feature>
<sequence>MKEECGKKYVAIGIVVLIVLAIVMILAFTVLKPKQVVSTVDSIEVHDMDIGFNVFTMSVNMNVTLDVSVSVKNLNVYGLKYYNGLARLNYRGQQIGEAPIPGGDISGGQTKGVNVTLVLMADRLLSSKRIYSDATANILPLNTFVRISGEVKILGFFKFHGNSTSSCNFNVHISDKTINNNVCRYKTEV</sequence>
<keyword evidence="4" id="KW-1185">Reference proteome</keyword>
<dbReference type="Gene3D" id="2.60.40.1820">
    <property type="match status" value="1"/>
</dbReference>
<organism evidence="3 4">
    <name type="scientific">Pisum sativum</name>
    <name type="common">Garden pea</name>
    <name type="synonym">Lathyrus oleraceus</name>
    <dbReference type="NCBI Taxonomy" id="3888"/>
    <lineage>
        <taxon>Eukaryota</taxon>
        <taxon>Viridiplantae</taxon>
        <taxon>Streptophyta</taxon>
        <taxon>Embryophyta</taxon>
        <taxon>Tracheophyta</taxon>
        <taxon>Spermatophyta</taxon>
        <taxon>Magnoliopsida</taxon>
        <taxon>eudicotyledons</taxon>
        <taxon>Gunneridae</taxon>
        <taxon>Pentapetalae</taxon>
        <taxon>rosids</taxon>
        <taxon>fabids</taxon>
        <taxon>Fabales</taxon>
        <taxon>Fabaceae</taxon>
        <taxon>Papilionoideae</taxon>
        <taxon>50 kb inversion clade</taxon>
        <taxon>NPAAA clade</taxon>
        <taxon>Hologalegina</taxon>
        <taxon>IRL clade</taxon>
        <taxon>Fabeae</taxon>
        <taxon>Lathyrus</taxon>
    </lineage>
</organism>